<dbReference type="OrthoDB" id="5860827at2759"/>
<evidence type="ECO:0008006" key="4">
    <source>
        <dbReference type="Google" id="ProtNLM"/>
    </source>
</evidence>
<dbReference type="Proteomes" id="UP000008312">
    <property type="component" value="Unassembled WGS sequence"/>
</dbReference>
<dbReference type="EMBL" id="FN668691">
    <property type="protein sequence ID" value="CBK25537.2"/>
    <property type="molecule type" value="Genomic_DNA"/>
</dbReference>
<keyword evidence="1" id="KW-1133">Transmembrane helix</keyword>
<reference evidence="2" key="1">
    <citation type="submission" date="2010-02" db="EMBL/GenBank/DDBJ databases">
        <title>Sequencing and annotation of the Blastocystis hominis genome.</title>
        <authorList>
            <person name="Wincker P."/>
        </authorList>
    </citation>
    <scope>NUCLEOTIDE SEQUENCE</scope>
    <source>
        <strain evidence="2">Singapore isolate B</strain>
    </source>
</reference>
<dbReference type="InParanoid" id="D8MBU8"/>
<gene>
    <name evidence="2" type="ORF">GSBLH_T00005128001</name>
</gene>
<organism evidence="2">
    <name type="scientific">Blastocystis hominis</name>
    <dbReference type="NCBI Taxonomy" id="12968"/>
    <lineage>
        <taxon>Eukaryota</taxon>
        <taxon>Sar</taxon>
        <taxon>Stramenopiles</taxon>
        <taxon>Bigyra</taxon>
        <taxon>Opalozoa</taxon>
        <taxon>Opalinata</taxon>
        <taxon>Blastocystidae</taxon>
        <taxon>Blastocystis</taxon>
    </lineage>
</organism>
<evidence type="ECO:0000313" key="3">
    <source>
        <dbReference type="Proteomes" id="UP000008312"/>
    </source>
</evidence>
<keyword evidence="3" id="KW-1185">Reference proteome</keyword>
<name>D8MBU8_BLAHO</name>
<dbReference type="GeneID" id="24922108"/>
<dbReference type="RefSeq" id="XP_012899585.1">
    <property type="nucleotide sequence ID" value="XM_013044131.1"/>
</dbReference>
<dbReference type="AlphaFoldDB" id="D8MBU8"/>
<accession>D8MBU8</accession>
<dbReference type="Pfam" id="PF05753">
    <property type="entry name" value="TRAP_beta"/>
    <property type="match status" value="1"/>
</dbReference>
<proteinExistence type="predicted"/>
<protein>
    <recommendedName>
        <fullName evidence="4">Translocon-associated protein subunit beta</fullName>
    </recommendedName>
</protein>
<evidence type="ECO:0000256" key="1">
    <source>
        <dbReference type="SAM" id="Phobius"/>
    </source>
</evidence>
<sequence length="157" mass="17879">MEKGLDAPSNYIGCNHEFTIMYRIDNIGEEDVYNVTITDQWPEEGFDIDVEFPIVIEELPAGEKFEKNVTAIPRQFGYLETGRAMYEYAFYKDEEVAHARGLSTSLGTLPILQEAHYLRLASSFWMEYAILGAIAVVTVVIPFWRWLSLGAGKAKEE</sequence>
<evidence type="ECO:0000313" key="2">
    <source>
        <dbReference type="EMBL" id="CBK25537.2"/>
    </source>
</evidence>
<keyword evidence="1" id="KW-0472">Membrane</keyword>
<feature type="transmembrane region" description="Helical" evidence="1">
    <location>
        <begin position="128"/>
        <end position="147"/>
    </location>
</feature>
<keyword evidence="1" id="KW-0812">Transmembrane</keyword>